<dbReference type="AlphaFoldDB" id="A0A7H8QCX5"/>
<dbReference type="RefSeq" id="WP_176294817.1">
    <property type="nucleotide sequence ID" value="NZ_CP051177.1"/>
</dbReference>
<evidence type="ECO:0000256" key="2">
    <source>
        <dbReference type="SAM" id="Phobius"/>
    </source>
</evidence>
<reference evidence="3 4" key="1">
    <citation type="submission" date="2020-04" db="EMBL/GenBank/DDBJ databases">
        <authorList>
            <person name="Pajer P."/>
            <person name="Broz P."/>
        </authorList>
    </citation>
    <scope>NUCLEOTIDE SEQUENCE [LARGE SCALE GENOMIC DNA]</scope>
    <source>
        <strain evidence="4">NRL-ATB46093</strain>
    </source>
</reference>
<gene>
    <name evidence="3" type="ORF">HF394_14715</name>
</gene>
<evidence type="ECO:0000313" key="3">
    <source>
        <dbReference type="EMBL" id="QKX51719.1"/>
    </source>
</evidence>
<feature type="compositionally biased region" description="Basic and acidic residues" evidence="1">
    <location>
        <begin position="110"/>
        <end position="132"/>
    </location>
</feature>
<accession>A0A7H8QCX5</accession>
<protein>
    <submittedName>
        <fullName evidence="3">Uncharacterized protein</fullName>
    </submittedName>
</protein>
<feature type="compositionally biased region" description="Basic and acidic residues" evidence="1">
    <location>
        <begin position="143"/>
        <end position="162"/>
    </location>
</feature>
<feature type="transmembrane region" description="Helical" evidence="2">
    <location>
        <begin position="51"/>
        <end position="72"/>
    </location>
</feature>
<dbReference type="EMBL" id="CP051177">
    <property type="protein sequence ID" value="QKX51719.1"/>
    <property type="molecule type" value="Genomic_DNA"/>
</dbReference>
<name>A0A7H8QCX5_9BACL</name>
<keyword evidence="2" id="KW-1133">Transmembrane helix</keyword>
<dbReference type="Proteomes" id="UP000509222">
    <property type="component" value="Chromosome"/>
</dbReference>
<evidence type="ECO:0000313" key="4">
    <source>
        <dbReference type="Proteomes" id="UP000509222"/>
    </source>
</evidence>
<keyword evidence="2" id="KW-0812">Transmembrane</keyword>
<organism evidence="3 4">
    <name type="scientific">Planococcus glaciei</name>
    <dbReference type="NCBI Taxonomy" id="459472"/>
    <lineage>
        <taxon>Bacteria</taxon>
        <taxon>Bacillati</taxon>
        <taxon>Bacillota</taxon>
        <taxon>Bacilli</taxon>
        <taxon>Bacillales</taxon>
        <taxon>Caryophanaceae</taxon>
        <taxon>Planococcus</taxon>
    </lineage>
</organism>
<sequence length="183" mass="20469">MIRILFLLIIAAIVLPLAYFGFKTVPLARRMTLAGGALAAAAVALYMQDGFAWYLPVLALVGISLLASLVYMKQLEKEELAKQLEAEERKARRKELLTPVSETPPVIEAESSKQPESIKERETIKGPEKINVPERIIMPETVKMPDLKKEPEKEPEREKELVGAKPYSMQSIKPVGKEDQGEQ</sequence>
<feature type="region of interest" description="Disordered" evidence="1">
    <location>
        <begin position="90"/>
        <end position="183"/>
    </location>
</feature>
<keyword evidence="4" id="KW-1185">Reference proteome</keyword>
<reference evidence="4" key="2">
    <citation type="submission" date="2020-06" db="EMBL/GenBank/DDBJ databases">
        <title>Isolation of Planomicrobium glaciei.</title>
        <authorList>
            <person name="Malisova L."/>
            <person name="Safrankova R."/>
            <person name="Jakubu V."/>
            <person name="Spanelova P."/>
        </authorList>
    </citation>
    <scope>NUCLEOTIDE SEQUENCE [LARGE SCALE GENOMIC DNA]</scope>
    <source>
        <strain evidence="4">NRL-ATB46093</strain>
    </source>
</reference>
<evidence type="ECO:0000256" key="1">
    <source>
        <dbReference type="SAM" id="MobiDB-lite"/>
    </source>
</evidence>
<keyword evidence="2" id="KW-0472">Membrane</keyword>
<proteinExistence type="predicted"/>